<evidence type="ECO:0000313" key="3">
    <source>
        <dbReference type="EMBL" id="SDG01290.1"/>
    </source>
</evidence>
<dbReference type="STRING" id="504805.SAMN05421505_101100"/>
<keyword evidence="4" id="KW-1185">Reference proteome</keyword>
<evidence type="ECO:0000313" key="4">
    <source>
        <dbReference type="Proteomes" id="UP000198923"/>
    </source>
</evidence>
<proteinExistence type="predicted"/>
<keyword evidence="1" id="KW-0560">Oxidoreductase</keyword>
<dbReference type="AlphaFoldDB" id="A0A1G7QUE4"/>
<dbReference type="RefSeq" id="WP_093167082.1">
    <property type="nucleotide sequence ID" value="NZ_FNCN01000001.1"/>
</dbReference>
<dbReference type="EMBL" id="FNCN01000001">
    <property type="protein sequence ID" value="SDG01290.1"/>
    <property type="molecule type" value="Genomic_DNA"/>
</dbReference>
<evidence type="ECO:0000259" key="2">
    <source>
        <dbReference type="Pfam" id="PF00171"/>
    </source>
</evidence>
<feature type="domain" description="Aldehyde dehydrogenase" evidence="2">
    <location>
        <begin position="30"/>
        <end position="134"/>
    </location>
</feature>
<sequence length="160" mass="17221">MTTPPGLAVDFLAWSHPLFIDGEFADALDGKTFETIDPGTGKVLSTVAEASERDVDRAVAAARRATEGPWSVMSPSERGRIVHRIGDLIAEHAEELAELESLDTGKPAGAALTVEIPLAADMFWYMAGAARRIKRSGWGREKGDAVLEQYLETKSVVVAL</sequence>
<dbReference type="Proteomes" id="UP000198923">
    <property type="component" value="Unassembled WGS sequence"/>
</dbReference>
<gene>
    <name evidence="3" type="ORF">SAMN05421505_101100</name>
</gene>
<dbReference type="GO" id="GO:0016491">
    <property type="term" value="F:oxidoreductase activity"/>
    <property type="evidence" value="ECO:0007669"/>
    <property type="project" value="UniProtKB-KW"/>
</dbReference>
<accession>A0A1G7QUE4</accession>
<name>A0A1G7QUE4_9ACTN</name>
<dbReference type="SUPFAM" id="SSF53720">
    <property type="entry name" value="ALDH-like"/>
    <property type="match status" value="1"/>
</dbReference>
<dbReference type="InterPro" id="IPR016162">
    <property type="entry name" value="Ald_DH_N"/>
</dbReference>
<dbReference type="OrthoDB" id="9802947at2"/>
<dbReference type="InterPro" id="IPR015590">
    <property type="entry name" value="Aldehyde_DH_dom"/>
</dbReference>
<dbReference type="Pfam" id="PF00171">
    <property type="entry name" value="Aldedh"/>
    <property type="match status" value="1"/>
</dbReference>
<organism evidence="3 4">
    <name type="scientific">Sinosporangium album</name>
    <dbReference type="NCBI Taxonomy" id="504805"/>
    <lineage>
        <taxon>Bacteria</taxon>
        <taxon>Bacillati</taxon>
        <taxon>Actinomycetota</taxon>
        <taxon>Actinomycetes</taxon>
        <taxon>Streptosporangiales</taxon>
        <taxon>Streptosporangiaceae</taxon>
        <taxon>Sinosporangium</taxon>
    </lineage>
</organism>
<dbReference type="Gene3D" id="3.40.605.10">
    <property type="entry name" value="Aldehyde Dehydrogenase, Chain A, domain 1"/>
    <property type="match status" value="1"/>
</dbReference>
<dbReference type="PANTHER" id="PTHR11699">
    <property type="entry name" value="ALDEHYDE DEHYDROGENASE-RELATED"/>
    <property type="match status" value="1"/>
</dbReference>
<reference evidence="3 4" key="1">
    <citation type="submission" date="2016-10" db="EMBL/GenBank/DDBJ databases">
        <authorList>
            <person name="de Groot N.N."/>
        </authorList>
    </citation>
    <scope>NUCLEOTIDE SEQUENCE [LARGE SCALE GENOMIC DNA]</scope>
    <source>
        <strain evidence="3 4">CPCC 201354</strain>
    </source>
</reference>
<protein>
    <submittedName>
        <fullName evidence="3">Aldehyde dehydrogenase (NAD+)/phenylacetaldehyde dehydrogenase</fullName>
    </submittedName>
</protein>
<evidence type="ECO:0000256" key="1">
    <source>
        <dbReference type="ARBA" id="ARBA00023002"/>
    </source>
</evidence>
<dbReference type="InterPro" id="IPR016161">
    <property type="entry name" value="Ald_DH/histidinol_DH"/>
</dbReference>